<gene>
    <name evidence="1" type="ORF">ACFSR2_24680</name>
</gene>
<organism evidence="1 2">
    <name type="scientific">Emticicia soli</name>
    <dbReference type="NCBI Taxonomy" id="2027878"/>
    <lineage>
        <taxon>Bacteria</taxon>
        <taxon>Pseudomonadati</taxon>
        <taxon>Bacteroidota</taxon>
        <taxon>Cytophagia</taxon>
        <taxon>Cytophagales</taxon>
        <taxon>Leadbetterellaceae</taxon>
        <taxon>Emticicia</taxon>
    </lineage>
</organism>
<accession>A0ABW5JFH4</accession>
<keyword evidence="2" id="KW-1185">Reference proteome</keyword>
<proteinExistence type="predicted"/>
<evidence type="ECO:0000313" key="2">
    <source>
        <dbReference type="Proteomes" id="UP001597510"/>
    </source>
</evidence>
<name>A0ABW5JFH4_9BACT</name>
<dbReference type="RefSeq" id="WP_340239963.1">
    <property type="nucleotide sequence ID" value="NZ_JBBEWC010000017.1"/>
</dbReference>
<dbReference type="EMBL" id="JBHULC010000043">
    <property type="protein sequence ID" value="MFD2524115.1"/>
    <property type="molecule type" value="Genomic_DNA"/>
</dbReference>
<dbReference type="Proteomes" id="UP001597510">
    <property type="component" value="Unassembled WGS sequence"/>
</dbReference>
<protein>
    <submittedName>
        <fullName evidence="1">Uncharacterized protein</fullName>
    </submittedName>
</protein>
<sequence length="183" mass="21890">MSQVLYRSLSGILIKCLFKNRCSCDWIKYLKEYIDSYYFVDNRSSKLVYDFLDKYFPLRRELAEDYVIRQYSDNPEKIFYSAVDLLLYLDQNPDCDYLLYWQNLDDDNDIKQFTLQYTDDGKMIFGVSIYGNELESEKSIEVFNEVRNYLNSPIACITGEEPPPWNSIDFIDFCNERYDPARL</sequence>
<reference evidence="2" key="1">
    <citation type="journal article" date="2019" name="Int. J. Syst. Evol. Microbiol.">
        <title>The Global Catalogue of Microorganisms (GCM) 10K type strain sequencing project: providing services to taxonomists for standard genome sequencing and annotation.</title>
        <authorList>
            <consortium name="The Broad Institute Genomics Platform"/>
            <consortium name="The Broad Institute Genome Sequencing Center for Infectious Disease"/>
            <person name="Wu L."/>
            <person name="Ma J."/>
        </authorList>
    </citation>
    <scope>NUCLEOTIDE SEQUENCE [LARGE SCALE GENOMIC DNA]</scope>
    <source>
        <strain evidence="2">KCTC 52344</strain>
    </source>
</reference>
<evidence type="ECO:0000313" key="1">
    <source>
        <dbReference type="EMBL" id="MFD2524115.1"/>
    </source>
</evidence>
<comment type="caution">
    <text evidence="1">The sequence shown here is derived from an EMBL/GenBank/DDBJ whole genome shotgun (WGS) entry which is preliminary data.</text>
</comment>